<keyword evidence="4 7" id="KW-0479">Metal-binding</keyword>
<feature type="binding site" evidence="7">
    <location>
        <position position="113"/>
    </location>
    <ligand>
        <name>Mg(2+)</name>
        <dbReference type="ChEBI" id="CHEBI:18420"/>
    </ligand>
</feature>
<comment type="similarity">
    <text evidence="2">Belongs to the KdsC family.</text>
</comment>
<comment type="subunit">
    <text evidence="3">Homotetramer.</text>
</comment>
<accession>A0A1H0SMC5</accession>
<dbReference type="Pfam" id="PF08282">
    <property type="entry name" value="Hydrolase_3"/>
    <property type="match status" value="1"/>
</dbReference>
<dbReference type="FunFam" id="3.40.50.1000:FF:000029">
    <property type="entry name" value="3-deoxy-D-manno-octulosonate 8-phosphate phosphatase KdsC"/>
    <property type="match status" value="1"/>
</dbReference>
<dbReference type="AlphaFoldDB" id="A0A1H0SMC5"/>
<feature type="binding site" evidence="7">
    <location>
        <position position="20"/>
    </location>
    <ligand>
        <name>Mg(2+)</name>
        <dbReference type="ChEBI" id="CHEBI:18420"/>
    </ligand>
</feature>
<dbReference type="OrthoDB" id="9805604at2"/>
<evidence type="ECO:0000256" key="4">
    <source>
        <dbReference type="ARBA" id="ARBA00022723"/>
    </source>
</evidence>
<dbReference type="SFLD" id="SFLDS00003">
    <property type="entry name" value="Haloacid_Dehalogenase"/>
    <property type="match status" value="1"/>
</dbReference>
<dbReference type="GO" id="GO:0016788">
    <property type="term" value="F:hydrolase activity, acting on ester bonds"/>
    <property type="evidence" value="ECO:0007669"/>
    <property type="project" value="InterPro"/>
</dbReference>
<gene>
    <name evidence="8" type="ORF">SAMN05216366_11842</name>
</gene>
<dbReference type="NCBIfam" id="TIGR01670">
    <property type="entry name" value="KdsC-phosphatas"/>
    <property type="match status" value="1"/>
</dbReference>
<dbReference type="CDD" id="cd01630">
    <property type="entry name" value="HAD_KDO-like"/>
    <property type="match status" value="1"/>
</dbReference>
<dbReference type="InterPro" id="IPR006549">
    <property type="entry name" value="HAD-SF_hydro_IIIA"/>
</dbReference>
<dbReference type="InterPro" id="IPR036412">
    <property type="entry name" value="HAD-like_sf"/>
</dbReference>
<evidence type="ECO:0000256" key="6">
    <source>
        <dbReference type="ARBA" id="ARBA00022842"/>
    </source>
</evidence>
<name>A0A1H0SMC5_SELRU</name>
<dbReference type="SUPFAM" id="SSF56784">
    <property type="entry name" value="HAD-like"/>
    <property type="match status" value="1"/>
</dbReference>
<evidence type="ECO:0000313" key="9">
    <source>
        <dbReference type="Proteomes" id="UP000182412"/>
    </source>
</evidence>
<comment type="cofactor">
    <cofactor evidence="1 7">
        <name>Mg(2+)</name>
        <dbReference type="ChEBI" id="CHEBI:18420"/>
    </cofactor>
</comment>
<feature type="binding site" evidence="7">
    <location>
        <position position="22"/>
    </location>
    <ligand>
        <name>substrate</name>
    </ligand>
</feature>
<dbReference type="InterPro" id="IPR023214">
    <property type="entry name" value="HAD_sf"/>
</dbReference>
<dbReference type="InterPro" id="IPR010023">
    <property type="entry name" value="KdsC_fam"/>
</dbReference>
<proteinExistence type="inferred from homology"/>
<evidence type="ECO:0000256" key="7">
    <source>
        <dbReference type="PIRSR" id="PIRSR006118-2"/>
    </source>
</evidence>
<dbReference type="InterPro" id="IPR050793">
    <property type="entry name" value="CMP-NeuNAc_synthase"/>
</dbReference>
<dbReference type="GO" id="GO:0008781">
    <property type="term" value="F:N-acylneuraminate cytidylyltransferase activity"/>
    <property type="evidence" value="ECO:0007669"/>
    <property type="project" value="TreeGrafter"/>
</dbReference>
<keyword evidence="5" id="KW-0378">Hydrolase</keyword>
<dbReference type="SFLD" id="SFLDG01136">
    <property type="entry name" value="C1.6:_Phosphoserine_Phosphatas"/>
    <property type="match status" value="1"/>
</dbReference>
<evidence type="ECO:0000256" key="1">
    <source>
        <dbReference type="ARBA" id="ARBA00001946"/>
    </source>
</evidence>
<evidence type="ECO:0000313" key="8">
    <source>
        <dbReference type="EMBL" id="SDP42398.1"/>
    </source>
</evidence>
<dbReference type="Proteomes" id="UP000182412">
    <property type="component" value="Unassembled WGS sequence"/>
</dbReference>
<evidence type="ECO:0000256" key="2">
    <source>
        <dbReference type="ARBA" id="ARBA00005893"/>
    </source>
</evidence>
<organism evidence="8 9">
    <name type="scientific">Selenomonas ruminantium</name>
    <dbReference type="NCBI Taxonomy" id="971"/>
    <lineage>
        <taxon>Bacteria</taxon>
        <taxon>Bacillati</taxon>
        <taxon>Bacillota</taxon>
        <taxon>Negativicutes</taxon>
        <taxon>Selenomonadales</taxon>
        <taxon>Selenomonadaceae</taxon>
        <taxon>Selenomonas</taxon>
    </lineage>
</organism>
<sequence>MEIHSNALRAAKKIKLIILDVDGVLTDGGIYIGEQGELYKPFNCRDGLGITLAHRLGLKTAIITGRQSKQVAYRARELNISEVFQGNSDKREAYNELKKHTGLADEEIAYIGDDLIDLPIMLQVGLPMAVADAVPAVRMHSLVVSDCTGGHGAVRDLLEFIFKAQGKWEEIIASFLVPVKLEENAGLVQ</sequence>
<dbReference type="PANTHER" id="PTHR21485">
    <property type="entry name" value="HAD SUPERFAMILY MEMBERS CMAS AND KDSC"/>
    <property type="match status" value="1"/>
</dbReference>
<dbReference type="Gene3D" id="3.40.50.1000">
    <property type="entry name" value="HAD superfamily/HAD-like"/>
    <property type="match status" value="1"/>
</dbReference>
<evidence type="ECO:0000256" key="5">
    <source>
        <dbReference type="ARBA" id="ARBA00022801"/>
    </source>
</evidence>
<keyword evidence="6 7" id="KW-0460">Magnesium</keyword>
<dbReference type="RefSeq" id="WP_074572482.1">
    <property type="nucleotide sequence ID" value="NZ_FNJQ01000018.1"/>
</dbReference>
<dbReference type="PIRSF" id="PIRSF006118">
    <property type="entry name" value="KDO8-P_Ptase"/>
    <property type="match status" value="1"/>
</dbReference>
<dbReference type="PANTHER" id="PTHR21485:SF3">
    <property type="entry name" value="N-ACYLNEURAMINATE CYTIDYLYLTRANSFERASE"/>
    <property type="match status" value="1"/>
</dbReference>
<dbReference type="SFLD" id="SFLDG01138">
    <property type="entry name" value="C1.6.2:_Deoxy-d-mannose-octulo"/>
    <property type="match status" value="1"/>
</dbReference>
<dbReference type="NCBIfam" id="TIGR01662">
    <property type="entry name" value="HAD-SF-IIIA"/>
    <property type="match status" value="1"/>
</dbReference>
<dbReference type="GO" id="GO:0046872">
    <property type="term" value="F:metal ion binding"/>
    <property type="evidence" value="ECO:0007669"/>
    <property type="project" value="UniProtKB-KW"/>
</dbReference>
<reference evidence="8 9" key="1">
    <citation type="submission" date="2016-10" db="EMBL/GenBank/DDBJ databases">
        <authorList>
            <person name="de Groot N.N."/>
        </authorList>
    </citation>
    <scope>NUCLEOTIDE SEQUENCE [LARGE SCALE GENOMIC DNA]</scope>
    <source>
        <strain evidence="8 9">S137</strain>
    </source>
</reference>
<dbReference type="EMBL" id="FNJQ01000018">
    <property type="protein sequence ID" value="SDP42398.1"/>
    <property type="molecule type" value="Genomic_DNA"/>
</dbReference>
<protein>
    <submittedName>
        <fullName evidence="8">3-deoxy-D-manno-octulosonate 8-phosphate phosphatase (KDO 8-P phosphatase)</fullName>
    </submittedName>
</protein>
<evidence type="ECO:0000256" key="3">
    <source>
        <dbReference type="ARBA" id="ARBA00011881"/>
    </source>
</evidence>